<reference evidence="3" key="1">
    <citation type="journal article" date="2017" name="Gigascience">
        <title>The genome draft of coconut (Cocos nucifera).</title>
        <authorList>
            <person name="Xiao Y."/>
            <person name="Xu P."/>
            <person name="Fan H."/>
            <person name="Baudouin L."/>
            <person name="Xia W."/>
            <person name="Bocs S."/>
            <person name="Xu J."/>
            <person name="Li Q."/>
            <person name="Guo A."/>
            <person name="Zhou L."/>
            <person name="Li J."/>
            <person name="Wu Y."/>
            <person name="Ma Z."/>
            <person name="Armero A."/>
            <person name="Issali A.E."/>
            <person name="Liu N."/>
            <person name="Peng M."/>
            <person name="Yang Y."/>
        </authorList>
    </citation>
    <scope>NUCLEOTIDE SEQUENCE</scope>
    <source>
        <tissue evidence="3">Spear leaf of Hainan Tall coconut</tissue>
    </source>
</reference>
<sequence>MTGRKKRGSVHPSSERMEAITSGDNRLKQQFKPGDTTWIKIHGNSWWPAQVVDEKAVGNKPKKKANDEILVRHLYMDPWKSSSEFGKFLKQENCNAGEAFQKFLEEDLSRLNSAGKSKRKVSKSEGRGRFVDMKEDNSTVEAPKGKKQKQDKTQRNQEAIQPISPGCSSDELKVVRAEQGKDKPRDESRKDEKINQDDVRKRKIAEKARAAGSKIKITKQYNLRQSKCNNVEKQVKRNVKGEAFRPKGAEQGELRKNRIEKAKCGTSKERNTNQLGSRQMKLKDVKGQVTLMVRDESSKDKCMKQCDARSSKVREMVINETLTRKNIKQYIFRNRKHKDVKNQVAEKAENKVSVGKCIGRSEEGRQDGARKAANGGSKVKMMKQDCLRKLKHEYDKEERAEKNGDKISKHNKTKQGKEGRSSVIENVTDGVSEVKNVKQMRSRVPKYNDTKEHHSESPGSIKYGIPQQRGDLSARKTRVMQSLGLIAPLGSPFRRNGFVEAAVLKL</sequence>
<dbReference type="Proteomes" id="UP000797356">
    <property type="component" value="Chromosome 5"/>
</dbReference>
<feature type="region of interest" description="Disordered" evidence="1">
    <location>
        <begin position="111"/>
        <end position="202"/>
    </location>
</feature>
<dbReference type="Pfam" id="PF00855">
    <property type="entry name" value="PWWP"/>
    <property type="match status" value="1"/>
</dbReference>
<feature type="compositionally biased region" description="Basic and acidic residues" evidence="1">
    <location>
        <begin position="122"/>
        <end position="137"/>
    </location>
</feature>
<accession>A0A8K0I9A2</accession>
<feature type="region of interest" description="Disordered" evidence="1">
    <location>
        <begin position="359"/>
        <end position="380"/>
    </location>
</feature>
<feature type="compositionally biased region" description="Basic and acidic residues" evidence="1">
    <location>
        <begin position="359"/>
        <end position="370"/>
    </location>
</feature>
<comment type="caution">
    <text evidence="3">The sequence shown here is derived from an EMBL/GenBank/DDBJ whole genome shotgun (WGS) entry which is preliminary data.</text>
</comment>
<evidence type="ECO:0000313" key="4">
    <source>
        <dbReference type="Proteomes" id="UP000797356"/>
    </source>
</evidence>
<organism evidence="3 4">
    <name type="scientific">Cocos nucifera</name>
    <name type="common">Coconut palm</name>
    <dbReference type="NCBI Taxonomy" id="13894"/>
    <lineage>
        <taxon>Eukaryota</taxon>
        <taxon>Viridiplantae</taxon>
        <taxon>Streptophyta</taxon>
        <taxon>Embryophyta</taxon>
        <taxon>Tracheophyta</taxon>
        <taxon>Spermatophyta</taxon>
        <taxon>Magnoliopsida</taxon>
        <taxon>Liliopsida</taxon>
        <taxon>Arecaceae</taxon>
        <taxon>Arecoideae</taxon>
        <taxon>Cocoseae</taxon>
        <taxon>Attaleinae</taxon>
        <taxon>Cocos</taxon>
    </lineage>
</organism>
<gene>
    <name evidence="3" type="ORF">COCNU_05G005050</name>
</gene>
<evidence type="ECO:0000256" key="1">
    <source>
        <dbReference type="SAM" id="MobiDB-lite"/>
    </source>
</evidence>
<evidence type="ECO:0000259" key="2">
    <source>
        <dbReference type="PROSITE" id="PS50812"/>
    </source>
</evidence>
<dbReference type="AlphaFoldDB" id="A0A8K0I9A2"/>
<feature type="region of interest" description="Disordered" evidence="1">
    <location>
        <begin position="1"/>
        <end position="32"/>
    </location>
</feature>
<dbReference type="CDD" id="cd05162">
    <property type="entry name" value="PWWP"/>
    <property type="match status" value="1"/>
</dbReference>
<dbReference type="InterPro" id="IPR000313">
    <property type="entry name" value="PWWP_dom"/>
</dbReference>
<feature type="domain" description="PWWP" evidence="2">
    <location>
        <begin position="33"/>
        <end position="86"/>
    </location>
</feature>
<feature type="compositionally biased region" description="Basic and acidic residues" evidence="1">
    <location>
        <begin position="446"/>
        <end position="456"/>
    </location>
</feature>
<dbReference type="PROSITE" id="PS50812">
    <property type="entry name" value="PWWP"/>
    <property type="match status" value="1"/>
</dbReference>
<feature type="compositionally biased region" description="Basic and acidic residues" evidence="1">
    <location>
        <begin position="170"/>
        <end position="202"/>
    </location>
</feature>
<dbReference type="OrthoDB" id="641149at2759"/>
<reference evidence="3" key="2">
    <citation type="submission" date="2019-07" db="EMBL/GenBank/DDBJ databases">
        <authorList>
            <person name="Yang Y."/>
            <person name="Bocs S."/>
            <person name="Baudouin L."/>
        </authorList>
    </citation>
    <scope>NUCLEOTIDE SEQUENCE</scope>
    <source>
        <tissue evidence="3">Spear leaf of Hainan Tall coconut</tissue>
    </source>
</reference>
<keyword evidence="4" id="KW-1185">Reference proteome</keyword>
<feature type="region of interest" description="Disordered" evidence="1">
    <location>
        <begin position="446"/>
        <end position="474"/>
    </location>
</feature>
<protein>
    <submittedName>
        <fullName evidence="3">Hepatoma-derived growth factor-related protein 2</fullName>
    </submittedName>
</protein>
<feature type="region of interest" description="Disordered" evidence="1">
    <location>
        <begin position="392"/>
        <end position="424"/>
    </location>
</feature>
<proteinExistence type="predicted"/>
<dbReference type="EMBL" id="CM017876">
    <property type="protein sequence ID" value="KAG1342276.1"/>
    <property type="molecule type" value="Genomic_DNA"/>
</dbReference>
<evidence type="ECO:0000313" key="3">
    <source>
        <dbReference type="EMBL" id="KAG1342276.1"/>
    </source>
</evidence>
<name>A0A8K0I9A2_COCNU</name>
<dbReference type="Gene3D" id="2.30.30.140">
    <property type="match status" value="1"/>
</dbReference>
<dbReference type="SUPFAM" id="SSF63748">
    <property type="entry name" value="Tudor/PWWP/MBT"/>
    <property type="match status" value="1"/>
</dbReference>
<feature type="compositionally biased region" description="Basic and acidic residues" evidence="1">
    <location>
        <begin position="392"/>
        <end position="408"/>
    </location>
</feature>